<keyword evidence="11" id="KW-0964">Secreted</keyword>
<comment type="function">
    <text evidence="11">Extracellular zinc metalloprotease.</text>
</comment>
<dbReference type="InterPro" id="IPR050728">
    <property type="entry name" value="Zinc_Metalloprotease_M4"/>
</dbReference>
<evidence type="ECO:0000259" key="16">
    <source>
        <dbReference type="Pfam" id="PF04151"/>
    </source>
</evidence>
<dbReference type="Pfam" id="PF04151">
    <property type="entry name" value="PPC"/>
    <property type="match status" value="1"/>
</dbReference>
<comment type="cofactor">
    <cofactor evidence="1 11">
        <name>Zn(2+)</name>
        <dbReference type="ChEBI" id="CHEBI:29105"/>
    </cofactor>
</comment>
<dbReference type="InterPro" id="IPR007280">
    <property type="entry name" value="Peptidase_C_arc/bac"/>
</dbReference>
<dbReference type="Pfam" id="PF07504">
    <property type="entry name" value="FTP"/>
    <property type="match status" value="1"/>
</dbReference>
<evidence type="ECO:0000256" key="2">
    <source>
        <dbReference type="ARBA" id="ARBA00009388"/>
    </source>
</evidence>
<evidence type="ECO:0000256" key="5">
    <source>
        <dbReference type="ARBA" id="ARBA00022729"/>
    </source>
</evidence>
<dbReference type="InterPro" id="IPR027268">
    <property type="entry name" value="Peptidase_M4/M1_CTD_sf"/>
</dbReference>
<dbReference type="Gene3D" id="1.10.390.10">
    <property type="entry name" value="Neutral Protease Domain 2"/>
    <property type="match status" value="1"/>
</dbReference>
<evidence type="ECO:0000256" key="9">
    <source>
        <dbReference type="ARBA" id="ARBA00023145"/>
    </source>
</evidence>
<dbReference type="Gene3D" id="2.60.120.380">
    <property type="match status" value="1"/>
</dbReference>
<evidence type="ECO:0000256" key="8">
    <source>
        <dbReference type="ARBA" id="ARBA00023049"/>
    </source>
</evidence>
<dbReference type="AlphaFoldDB" id="A0A4P9VVK3"/>
<protein>
    <recommendedName>
        <fullName evidence="11">Neutral metalloproteinase</fullName>
        <ecNumber evidence="11">3.4.24.-</ecNumber>
    </recommendedName>
</protein>
<evidence type="ECO:0000256" key="6">
    <source>
        <dbReference type="ARBA" id="ARBA00022801"/>
    </source>
</evidence>
<evidence type="ECO:0000313" key="19">
    <source>
        <dbReference type="Proteomes" id="UP000257039"/>
    </source>
</evidence>
<organism evidence="18 19">
    <name type="scientific">Zooshikella ganghwensis</name>
    <dbReference type="NCBI Taxonomy" id="202772"/>
    <lineage>
        <taxon>Bacteria</taxon>
        <taxon>Pseudomonadati</taxon>
        <taxon>Pseudomonadota</taxon>
        <taxon>Gammaproteobacteria</taxon>
        <taxon>Oceanospirillales</taxon>
        <taxon>Zooshikellaceae</taxon>
        <taxon>Zooshikella</taxon>
    </lineage>
</organism>
<feature type="domain" description="FTP" evidence="17">
    <location>
        <begin position="38"/>
        <end position="81"/>
    </location>
</feature>
<dbReference type="Pfam" id="PF03413">
    <property type="entry name" value="PepSY"/>
    <property type="match status" value="1"/>
</dbReference>
<feature type="active site" evidence="10">
    <location>
        <position position="315"/>
    </location>
</feature>
<reference evidence="18 19" key="1">
    <citation type="submission" date="2017-04" db="EMBL/GenBank/DDBJ databases">
        <title>Draft genome sequence of Zooshikella ganghwensis VG4 isolated from Red Sea sediments.</title>
        <authorList>
            <person name="Rehman Z."/>
            <person name="Alam I."/>
            <person name="Kamau A."/>
            <person name="Bajic V."/>
            <person name="Leiknes T."/>
        </authorList>
    </citation>
    <scope>NUCLEOTIDE SEQUENCE [LARGE SCALE GENOMIC DNA]</scope>
    <source>
        <strain evidence="18 19">VG4</strain>
    </source>
</reference>
<feature type="active site" description="Proton donor" evidence="10">
    <location>
        <position position="397"/>
    </location>
</feature>
<keyword evidence="5" id="KW-0732">Signal</keyword>
<dbReference type="CDD" id="cd09597">
    <property type="entry name" value="M4_TLP"/>
    <property type="match status" value="1"/>
</dbReference>
<dbReference type="PRINTS" id="PR00730">
    <property type="entry name" value="THERMOLYSIN"/>
</dbReference>
<evidence type="ECO:0000256" key="10">
    <source>
        <dbReference type="PIRSR" id="PIRSR623612-1"/>
    </source>
</evidence>
<dbReference type="InterPro" id="IPR023612">
    <property type="entry name" value="Peptidase_M4"/>
</dbReference>
<evidence type="ECO:0000259" key="14">
    <source>
        <dbReference type="Pfam" id="PF02868"/>
    </source>
</evidence>
<gene>
    <name evidence="18" type="ORF">B9G39_22000</name>
</gene>
<feature type="domain" description="Peptidase M4 C-terminal" evidence="14">
    <location>
        <begin position="325"/>
        <end position="469"/>
    </location>
</feature>
<feature type="region of interest" description="Disordered" evidence="12">
    <location>
        <begin position="473"/>
        <end position="498"/>
    </location>
</feature>
<sequence>MSSLSVLAADLVKVDADNLNLNTANTLSSLSSTNSGSQFKIVKSIQLPNGEIIQKLVQHYNNVPVWGVSVSANRSTMGIYSNTSGTMLNNIAADIVNTTPLLSKTDAIEYAKQSSLIANDTRNEQAKLFIKQDQEGKARLVYLVSYVIDGENVSRPFFFIDAESGAILDQWEGINHRDAEGPGGNQKTGKYYYGKDYGSLIVNNNCQMDSPNVKTIDLNHQYSGGTVHQFTCPENTHKEINGAYSPLNDAHYFGNVVFDMFKDWYNTAPLTFKLTMRVHYGNNYENAFWDGQQMTFGDGRNTFYPLVSLDVVAHEVSHGFTEQNSGLVYRNQPGGINESFSDIAGEAAEFFMKGSNDWLVGQDIFKSSGALRYFEKPSKDGRSIDHASDYYSGLDVHYSSGVFNRAFYLLSNTNGWNTKKAFDVFVLANQTKWNANSDYNDAACGVRKAAQDLKYSEQDVVTAFSTVGVTACDTGPGPGPGDGELENGKPVSSLSDSQGKEKHYFIKVPSGAGPLNVVISGGSGDADLYVNFGSKPTTSKFECRPYRYGNNETCTVNAPKEGKYYIMLRGYTNYSGVTLKASY</sequence>
<dbReference type="Proteomes" id="UP000257039">
    <property type="component" value="Unassembled WGS sequence"/>
</dbReference>
<keyword evidence="3 11" id="KW-0645">Protease</keyword>
<comment type="caution">
    <text evidence="18">The sequence shown here is derived from an EMBL/GenBank/DDBJ whole genome shotgun (WGS) entry which is preliminary data.</text>
</comment>
<evidence type="ECO:0000259" key="13">
    <source>
        <dbReference type="Pfam" id="PF01447"/>
    </source>
</evidence>
<proteinExistence type="inferred from homology"/>
<evidence type="ECO:0000259" key="17">
    <source>
        <dbReference type="Pfam" id="PF07504"/>
    </source>
</evidence>
<dbReference type="Gene3D" id="3.10.450.40">
    <property type="match status" value="1"/>
</dbReference>
<dbReference type="GO" id="GO:0005576">
    <property type="term" value="C:extracellular region"/>
    <property type="evidence" value="ECO:0007669"/>
    <property type="project" value="UniProtKB-SubCell"/>
</dbReference>
<dbReference type="GO" id="GO:0006508">
    <property type="term" value="P:proteolysis"/>
    <property type="evidence" value="ECO:0007669"/>
    <property type="project" value="UniProtKB-KW"/>
</dbReference>
<dbReference type="InterPro" id="IPR025711">
    <property type="entry name" value="PepSY"/>
</dbReference>
<dbReference type="EC" id="3.4.24.-" evidence="11"/>
<keyword evidence="19" id="KW-1185">Reference proteome</keyword>
<dbReference type="InterPro" id="IPR013856">
    <property type="entry name" value="Peptidase_M4_domain"/>
</dbReference>
<name>A0A4P9VVK3_9GAMM</name>
<dbReference type="Gene3D" id="3.10.450.490">
    <property type="match status" value="1"/>
</dbReference>
<evidence type="ECO:0000256" key="1">
    <source>
        <dbReference type="ARBA" id="ARBA00001947"/>
    </source>
</evidence>
<keyword evidence="7 11" id="KW-0862">Zinc</keyword>
<dbReference type="Pfam" id="PF01447">
    <property type="entry name" value="Peptidase_M4"/>
    <property type="match status" value="1"/>
</dbReference>
<evidence type="ECO:0000256" key="12">
    <source>
        <dbReference type="SAM" id="MobiDB-lite"/>
    </source>
</evidence>
<dbReference type="InterPro" id="IPR011096">
    <property type="entry name" value="FTP_domain"/>
</dbReference>
<comment type="similarity">
    <text evidence="2 11">Belongs to the peptidase M4 family.</text>
</comment>
<evidence type="ECO:0000259" key="15">
    <source>
        <dbReference type="Pfam" id="PF03413"/>
    </source>
</evidence>
<feature type="domain" description="Peptidase C-terminal archaeal/bacterial" evidence="16">
    <location>
        <begin position="504"/>
        <end position="570"/>
    </location>
</feature>
<accession>A0A4P9VVK3</accession>
<dbReference type="FunFam" id="2.60.120.380:FF:000013">
    <property type="entry name" value="Alkaline serine protease"/>
    <property type="match status" value="1"/>
</dbReference>
<dbReference type="SUPFAM" id="SSF55486">
    <property type="entry name" value="Metalloproteases ('zincins'), catalytic domain"/>
    <property type="match status" value="1"/>
</dbReference>
<dbReference type="EMBL" id="NDXW01000001">
    <property type="protein sequence ID" value="RDH46827.1"/>
    <property type="molecule type" value="Genomic_DNA"/>
</dbReference>
<dbReference type="PANTHER" id="PTHR33794">
    <property type="entry name" value="BACILLOLYSIN"/>
    <property type="match status" value="1"/>
</dbReference>
<evidence type="ECO:0000256" key="7">
    <source>
        <dbReference type="ARBA" id="ARBA00022833"/>
    </source>
</evidence>
<keyword evidence="4" id="KW-0479">Metal-binding</keyword>
<comment type="subcellular location">
    <subcellularLocation>
        <location evidence="11">Secreted</location>
    </subcellularLocation>
</comment>
<evidence type="ECO:0000313" key="18">
    <source>
        <dbReference type="EMBL" id="RDH46827.1"/>
    </source>
</evidence>
<dbReference type="Gene3D" id="3.10.170.10">
    <property type="match status" value="1"/>
</dbReference>
<keyword evidence="9" id="KW-0865">Zymogen</keyword>
<dbReference type="GO" id="GO:0046872">
    <property type="term" value="F:metal ion binding"/>
    <property type="evidence" value="ECO:0007669"/>
    <property type="project" value="UniProtKB-UniRule"/>
</dbReference>
<feature type="domain" description="PepSY" evidence="15">
    <location>
        <begin position="102"/>
        <end position="171"/>
    </location>
</feature>
<dbReference type="PANTHER" id="PTHR33794:SF1">
    <property type="entry name" value="BACILLOLYSIN"/>
    <property type="match status" value="1"/>
</dbReference>
<dbReference type="GO" id="GO:0004222">
    <property type="term" value="F:metalloendopeptidase activity"/>
    <property type="evidence" value="ECO:0007669"/>
    <property type="project" value="UniProtKB-UniRule"/>
</dbReference>
<evidence type="ECO:0000256" key="3">
    <source>
        <dbReference type="ARBA" id="ARBA00022670"/>
    </source>
</evidence>
<feature type="domain" description="Peptidase M4" evidence="13">
    <location>
        <begin position="187"/>
        <end position="322"/>
    </location>
</feature>
<keyword evidence="6 11" id="KW-0378">Hydrolase</keyword>
<dbReference type="Pfam" id="PF02868">
    <property type="entry name" value="Peptidase_M4_C"/>
    <property type="match status" value="1"/>
</dbReference>
<evidence type="ECO:0000256" key="4">
    <source>
        <dbReference type="ARBA" id="ARBA00022723"/>
    </source>
</evidence>
<evidence type="ECO:0000256" key="11">
    <source>
        <dbReference type="RuleBase" id="RU366073"/>
    </source>
</evidence>
<dbReference type="InterPro" id="IPR001570">
    <property type="entry name" value="Peptidase_M4_C_domain"/>
</dbReference>
<keyword evidence="8 11" id="KW-0482">Metalloprotease</keyword>